<dbReference type="OrthoDB" id="8067175at2759"/>
<feature type="transmembrane region" description="Helical" evidence="6">
    <location>
        <begin position="262"/>
        <end position="284"/>
    </location>
</feature>
<feature type="transmembrane region" description="Helical" evidence="6">
    <location>
        <begin position="48"/>
        <end position="68"/>
    </location>
</feature>
<dbReference type="GO" id="GO:0005886">
    <property type="term" value="C:plasma membrane"/>
    <property type="evidence" value="ECO:0007669"/>
    <property type="project" value="UniProtKB-SubCell"/>
</dbReference>
<reference evidence="7" key="1">
    <citation type="submission" date="2020-11" db="EMBL/GenBank/DDBJ databases">
        <authorList>
            <person name="Whitehead M."/>
        </authorList>
    </citation>
    <scope>NUCLEOTIDE SEQUENCE</scope>
    <source>
        <strain evidence="7">EGII</strain>
    </source>
</reference>
<feature type="transmembrane region" description="Helical" evidence="6">
    <location>
        <begin position="304"/>
        <end position="325"/>
    </location>
</feature>
<evidence type="ECO:0000256" key="6">
    <source>
        <dbReference type="RuleBase" id="RU363108"/>
    </source>
</evidence>
<feature type="transmembrane region" description="Helical" evidence="6">
    <location>
        <begin position="88"/>
        <end position="105"/>
    </location>
</feature>
<proteinExistence type="inferred from homology"/>
<dbReference type="GO" id="GO:0050909">
    <property type="term" value="P:sensory perception of taste"/>
    <property type="evidence" value="ECO:0007669"/>
    <property type="project" value="InterPro"/>
</dbReference>
<sequence>MWLAVMWAQCRRAISDFTLNSAIYCSIALGILPYGYNRPRRGMVPSKAALVYSVCIDLLIICMALYAWPSARLIHFERIRHWSLLELLSQFVILVNVSALLNIMWTNWSEYKCILGLLNEYSSIERSYFIRHTSLMYECAAYEHYIILKGLAMLLKNLSFVYVALVLFKDVTWPIVAVHIMTMLLVNIISLVVMHFYIFILVTYRYIWIMRERLKCIANDLGLPHSSNLQSIRYELSEITVIYMRLLRFCEQFVRIYGKQMLLCISGVAGVNVLTLILLLFVWREVVHKLNVAYSWYVLVVNTLDFWLIISACELALGTAFDFVALQRSFSNYAPLSAALERELEMLALVCATSTPQFRLCGLLDLDYSTGLKVLMTTILYVIYLVQMNYKNL</sequence>
<accession>A0A811UM76</accession>
<dbReference type="AlphaFoldDB" id="A0A811UM76"/>
<dbReference type="Proteomes" id="UP000606786">
    <property type="component" value="Unassembled WGS sequence"/>
</dbReference>
<dbReference type="InterPro" id="IPR013604">
    <property type="entry name" value="7TM_chemorcpt"/>
</dbReference>
<comment type="caution">
    <text evidence="7">The sequence shown here is derived from an EMBL/GenBank/DDBJ whole genome shotgun (WGS) entry which is preliminary data.</text>
</comment>
<keyword evidence="6" id="KW-0807">Transducer</keyword>
<dbReference type="EMBL" id="CAJHJT010000012">
    <property type="protein sequence ID" value="CAD6999884.1"/>
    <property type="molecule type" value="Genomic_DNA"/>
</dbReference>
<gene>
    <name evidence="7" type="ORF">CCAP1982_LOCUS8395</name>
</gene>
<name>A0A811UM76_CERCA</name>
<comment type="similarity">
    <text evidence="6">Belongs to the insect chemoreceptor superfamily. Gustatory receptor (GR) family.</text>
</comment>
<evidence type="ECO:0000256" key="2">
    <source>
        <dbReference type="ARBA" id="ARBA00022475"/>
    </source>
</evidence>
<keyword evidence="2 6" id="KW-1003">Cell membrane</keyword>
<comment type="function">
    <text evidence="6">Gustatory receptor which mediates acceptance or avoidance behavior, depending on its substrates.</text>
</comment>
<organism evidence="7 8">
    <name type="scientific">Ceratitis capitata</name>
    <name type="common">Mediterranean fruit fly</name>
    <name type="synonym">Tephritis capitata</name>
    <dbReference type="NCBI Taxonomy" id="7213"/>
    <lineage>
        <taxon>Eukaryota</taxon>
        <taxon>Metazoa</taxon>
        <taxon>Ecdysozoa</taxon>
        <taxon>Arthropoda</taxon>
        <taxon>Hexapoda</taxon>
        <taxon>Insecta</taxon>
        <taxon>Pterygota</taxon>
        <taxon>Neoptera</taxon>
        <taxon>Endopterygota</taxon>
        <taxon>Diptera</taxon>
        <taxon>Brachycera</taxon>
        <taxon>Muscomorpha</taxon>
        <taxon>Tephritoidea</taxon>
        <taxon>Tephritidae</taxon>
        <taxon>Ceratitis</taxon>
        <taxon>Ceratitis</taxon>
    </lineage>
</organism>
<keyword evidence="4 6" id="KW-1133">Transmembrane helix</keyword>
<feature type="transmembrane region" description="Helical" evidence="6">
    <location>
        <begin position="180"/>
        <end position="204"/>
    </location>
</feature>
<evidence type="ECO:0000256" key="4">
    <source>
        <dbReference type="ARBA" id="ARBA00022989"/>
    </source>
</evidence>
<keyword evidence="8" id="KW-1185">Reference proteome</keyword>
<evidence type="ECO:0000256" key="5">
    <source>
        <dbReference type="ARBA" id="ARBA00023136"/>
    </source>
</evidence>
<feature type="transmembrane region" description="Helical" evidence="6">
    <location>
        <begin position="17"/>
        <end position="36"/>
    </location>
</feature>
<feature type="transmembrane region" description="Helical" evidence="6">
    <location>
        <begin position="146"/>
        <end position="168"/>
    </location>
</feature>
<keyword evidence="5 6" id="KW-0472">Membrane</keyword>
<comment type="subcellular location">
    <subcellularLocation>
        <location evidence="1 6">Cell membrane</location>
        <topology evidence="1 6">Multi-pass membrane protein</topology>
    </subcellularLocation>
</comment>
<evidence type="ECO:0000256" key="3">
    <source>
        <dbReference type="ARBA" id="ARBA00022692"/>
    </source>
</evidence>
<evidence type="ECO:0000313" key="7">
    <source>
        <dbReference type="EMBL" id="CAD6999884.1"/>
    </source>
</evidence>
<dbReference type="Pfam" id="PF08395">
    <property type="entry name" value="7tm_7"/>
    <property type="match status" value="1"/>
</dbReference>
<protein>
    <recommendedName>
        <fullName evidence="6">Gustatory receptor</fullName>
    </recommendedName>
</protein>
<evidence type="ECO:0000313" key="8">
    <source>
        <dbReference type="Proteomes" id="UP000606786"/>
    </source>
</evidence>
<dbReference type="GO" id="GO:0007165">
    <property type="term" value="P:signal transduction"/>
    <property type="evidence" value="ECO:0007669"/>
    <property type="project" value="UniProtKB-KW"/>
</dbReference>
<keyword evidence="6" id="KW-0675">Receptor</keyword>
<keyword evidence="3 6" id="KW-0812">Transmembrane</keyword>
<evidence type="ECO:0000256" key="1">
    <source>
        <dbReference type="ARBA" id="ARBA00004651"/>
    </source>
</evidence>